<dbReference type="STRING" id="1449350.OCH239_16240"/>
<dbReference type="RefSeq" id="WP_037260149.1">
    <property type="nucleotide sequence ID" value="NZ_JALZ01000005.1"/>
</dbReference>
<dbReference type="Proteomes" id="UP000022447">
    <property type="component" value="Unassembled WGS sequence"/>
</dbReference>
<keyword evidence="3" id="KW-1185">Reference proteome</keyword>
<keyword evidence="1" id="KW-0812">Transmembrane</keyword>
<evidence type="ECO:0000313" key="2">
    <source>
        <dbReference type="EMBL" id="ETX15375.1"/>
    </source>
</evidence>
<sequence>MIVTVLATALMALSALMVVFNLRSMASDLSHSLGAYARLMTHGGRIVSRLAFGCLWLLIFGLSFA</sequence>
<keyword evidence="1" id="KW-0472">Membrane</keyword>
<gene>
    <name evidence="2" type="ORF">OCH239_16240</name>
</gene>
<proteinExistence type="predicted"/>
<dbReference type="EMBL" id="JALZ01000005">
    <property type="protein sequence ID" value="ETX15375.1"/>
    <property type="molecule type" value="Genomic_DNA"/>
</dbReference>
<feature type="transmembrane region" description="Helical" evidence="1">
    <location>
        <begin position="46"/>
        <end position="64"/>
    </location>
</feature>
<protein>
    <submittedName>
        <fullName evidence="2">Uncharacterized protein</fullName>
    </submittedName>
</protein>
<dbReference type="OrthoDB" id="7876780at2"/>
<organism evidence="2 3">
    <name type="scientific">Roseivivax halodurans JCM 10272</name>
    <dbReference type="NCBI Taxonomy" id="1449350"/>
    <lineage>
        <taxon>Bacteria</taxon>
        <taxon>Pseudomonadati</taxon>
        <taxon>Pseudomonadota</taxon>
        <taxon>Alphaproteobacteria</taxon>
        <taxon>Rhodobacterales</taxon>
        <taxon>Roseobacteraceae</taxon>
        <taxon>Roseivivax</taxon>
    </lineage>
</organism>
<name>X7EHP9_9RHOB</name>
<evidence type="ECO:0000256" key="1">
    <source>
        <dbReference type="SAM" id="Phobius"/>
    </source>
</evidence>
<dbReference type="AlphaFoldDB" id="X7EHP9"/>
<reference evidence="2 3" key="1">
    <citation type="submission" date="2014-01" db="EMBL/GenBank/DDBJ databases">
        <title>Roseivivax halodurans JCM 10272 Genome Sequencing.</title>
        <authorList>
            <person name="Lai Q."/>
            <person name="Li G."/>
            <person name="Shao Z."/>
        </authorList>
    </citation>
    <scope>NUCLEOTIDE SEQUENCE [LARGE SCALE GENOMIC DNA]</scope>
    <source>
        <strain evidence="2 3">JCM 10272</strain>
    </source>
</reference>
<accession>X7EHP9</accession>
<evidence type="ECO:0000313" key="3">
    <source>
        <dbReference type="Proteomes" id="UP000022447"/>
    </source>
</evidence>
<comment type="caution">
    <text evidence="2">The sequence shown here is derived from an EMBL/GenBank/DDBJ whole genome shotgun (WGS) entry which is preliminary data.</text>
</comment>
<keyword evidence="1" id="KW-1133">Transmembrane helix</keyword>
<feature type="transmembrane region" description="Helical" evidence="1">
    <location>
        <begin position="6"/>
        <end position="25"/>
    </location>
</feature>